<proteinExistence type="predicted"/>
<evidence type="ECO:0000256" key="1">
    <source>
        <dbReference type="SAM" id="Coils"/>
    </source>
</evidence>
<organism evidence="2 3">
    <name type="scientific">Paramecium pentaurelia</name>
    <dbReference type="NCBI Taxonomy" id="43138"/>
    <lineage>
        <taxon>Eukaryota</taxon>
        <taxon>Sar</taxon>
        <taxon>Alveolata</taxon>
        <taxon>Ciliophora</taxon>
        <taxon>Intramacronucleata</taxon>
        <taxon>Oligohymenophorea</taxon>
        <taxon>Peniculida</taxon>
        <taxon>Parameciidae</taxon>
        <taxon>Paramecium</taxon>
    </lineage>
</organism>
<name>A0A8S1W9E3_9CILI</name>
<evidence type="ECO:0000313" key="3">
    <source>
        <dbReference type="Proteomes" id="UP000689195"/>
    </source>
</evidence>
<reference evidence="2" key="1">
    <citation type="submission" date="2021-01" db="EMBL/GenBank/DDBJ databases">
        <authorList>
            <consortium name="Genoscope - CEA"/>
            <person name="William W."/>
        </authorList>
    </citation>
    <scope>NUCLEOTIDE SEQUENCE</scope>
</reference>
<dbReference type="Proteomes" id="UP000689195">
    <property type="component" value="Unassembled WGS sequence"/>
</dbReference>
<comment type="caution">
    <text evidence="2">The sequence shown here is derived from an EMBL/GenBank/DDBJ whole genome shotgun (WGS) entry which is preliminary data.</text>
</comment>
<sequence>MLHKRCELELQQKQDYLQDEEEQLQQQKKEVVNLYTCQTNFK</sequence>
<dbReference type="EMBL" id="CAJJDO010000084">
    <property type="protein sequence ID" value="CAD8185025.1"/>
    <property type="molecule type" value="Genomic_DNA"/>
</dbReference>
<keyword evidence="3" id="KW-1185">Reference proteome</keyword>
<evidence type="ECO:0000313" key="2">
    <source>
        <dbReference type="EMBL" id="CAD8185025.1"/>
    </source>
</evidence>
<feature type="coiled-coil region" evidence="1">
    <location>
        <begin position="3"/>
        <end position="37"/>
    </location>
</feature>
<dbReference type="AlphaFoldDB" id="A0A8S1W9E3"/>
<gene>
    <name evidence="2" type="ORF">PPENT_87.1.T0840125</name>
</gene>
<accession>A0A8S1W9E3</accession>
<protein>
    <submittedName>
        <fullName evidence="2">Uncharacterized protein</fullName>
    </submittedName>
</protein>
<keyword evidence="1" id="KW-0175">Coiled coil</keyword>